<dbReference type="GO" id="GO:0016491">
    <property type="term" value="F:oxidoreductase activity"/>
    <property type="evidence" value="ECO:0007669"/>
    <property type="project" value="UniProtKB-KW"/>
</dbReference>
<accession>A0ABZ2MA06</accession>
<feature type="domain" description="Fatty acid desaturase" evidence="1">
    <location>
        <begin position="3"/>
        <end position="59"/>
    </location>
</feature>
<organism evidence="2 3">
    <name type="scientific">Pendulispora albinea</name>
    <dbReference type="NCBI Taxonomy" id="2741071"/>
    <lineage>
        <taxon>Bacteria</taxon>
        <taxon>Pseudomonadati</taxon>
        <taxon>Myxococcota</taxon>
        <taxon>Myxococcia</taxon>
        <taxon>Myxococcales</taxon>
        <taxon>Sorangiineae</taxon>
        <taxon>Pendulisporaceae</taxon>
        <taxon>Pendulispora</taxon>
    </lineage>
</organism>
<dbReference type="PANTHER" id="PTHR19353:SF19">
    <property type="entry name" value="DELTA(5) FATTY ACID DESATURASE C-RELATED"/>
    <property type="match status" value="1"/>
</dbReference>
<sequence length="95" mass="10436">MQIEASNDFEVSVPLSILCGGLDKQIEHHLFPTLPPPRLREIAPEVRAICERHGVRYKTDTWGNTLRGAFAHIGRLSRLGGGPRHLAQDITSAAA</sequence>
<evidence type="ECO:0000313" key="2">
    <source>
        <dbReference type="EMBL" id="WXB19332.1"/>
    </source>
</evidence>
<evidence type="ECO:0000313" key="3">
    <source>
        <dbReference type="Proteomes" id="UP001370348"/>
    </source>
</evidence>
<evidence type="ECO:0000259" key="1">
    <source>
        <dbReference type="Pfam" id="PF00487"/>
    </source>
</evidence>
<proteinExistence type="predicted"/>
<dbReference type="PANTHER" id="PTHR19353">
    <property type="entry name" value="FATTY ACID DESATURASE 2"/>
    <property type="match status" value="1"/>
</dbReference>
<protein>
    <submittedName>
        <fullName evidence="2">Fatty acid desaturase</fullName>
        <ecNumber evidence="2">1.14.19.-</ecNumber>
    </submittedName>
</protein>
<dbReference type="InterPro" id="IPR005804">
    <property type="entry name" value="FA_desaturase_dom"/>
</dbReference>
<keyword evidence="3" id="KW-1185">Reference proteome</keyword>
<reference evidence="2 3" key="1">
    <citation type="submission" date="2021-12" db="EMBL/GenBank/DDBJ databases">
        <title>Discovery of the Pendulisporaceae a myxobacterial family with distinct sporulation behavior and unique specialized metabolism.</title>
        <authorList>
            <person name="Garcia R."/>
            <person name="Popoff A."/>
            <person name="Bader C.D."/>
            <person name="Loehr J."/>
            <person name="Walesch S."/>
            <person name="Walt C."/>
            <person name="Boldt J."/>
            <person name="Bunk B."/>
            <person name="Haeckl F.J.F.P.J."/>
            <person name="Gunesch A.P."/>
            <person name="Birkelbach J."/>
            <person name="Nuebel U."/>
            <person name="Pietschmann T."/>
            <person name="Bach T."/>
            <person name="Mueller R."/>
        </authorList>
    </citation>
    <scope>NUCLEOTIDE SEQUENCE [LARGE SCALE GENOMIC DNA]</scope>
    <source>
        <strain evidence="2 3">MSr11954</strain>
    </source>
</reference>
<dbReference type="InterPro" id="IPR012171">
    <property type="entry name" value="Fatty_acid_desaturase"/>
</dbReference>
<gene>
    <name evidence="2" type="ORF">LZC94_19140</name>
</gene>
<keyword evidence="2" id="KW-0560">Oxidoreductase</keyword>
<dbReference type="Pfam" id="PF00487">
    <property type="entry name" value="FA_desaturase"/>
    <property type="match status" value="1"/>
</dbReference>
<name>A0ABZ2MA06_9BACT</name>
<dbReference type="Proteomes" id="UP001370348">
    <property type="component" value="Chromosome"/>
</dbReference>
<dbReference type="EMBL" id="CP089984">
    <property type="protein sequence ID" value="WXB19332.1"/>
    <property type="molecule type" value="Genomic_DNA"/>
</dbReference>
<dbReference type="EC" id="1.14.19.-" evidence="2"/>